<dbReference type="Proteomes" id="UP000214588">
    <property type="component" value="Unassembled WGS sequence"/>
</dbReference>
<comment type="caution">
    <text evidence="2">The sequence shown here is derived from an EMBL/GenBank/DDBJ whole genome shotgun (WGS) entry which is preliminary data.</text>
</comment>
<proteinExistence type="predicted"/>
<name>A0A226BXK0_9FIRM</name>
<gene>
    <name evidence="2" type="ORF">CDO51_08390</name>
</gene>
<sequence length="292" mass="33737">MDWERAKSVLLISFLILNLFLGYKWIIESDTPYLQAQITDEQRAELEQRLKSHNLTFDLDISQESFTANYLRVSNFQTDLRKKISLLIEGSYSLKSDEDTTIVSSEHEEVVISQSPGGRINISFKNGYLDKEENGEFQLTKETAKEQAEKLFDLLNFPDNLTLNKKVEQSNSKRLIYYQEIDDYNLYGGFTLVKLGNDGVREIEGFLLEKEGFKDESIEIIPATMAILRLLENLPPNENIQEITNITFGYYTEGYIADEWEAVPVWKIEIEDGNQNYYINAFTGDLEHKGGY</sequence>
<evidence type="ECO:0000259" key="1">
    <source>
        <dbReference type="Pfam" id="PF09648"/>
    </source>
</evidence>
<protein>
    <recommendedName>
        <fullName evidence="1">Regulatory protein YycH-like domain-containing protein</fullName>
    </recommendedName>
</protein>
<dbReference type="OrthoDB" id="2388036at2"/>
<dbReference type="GO" id="GO:0016020">
    <property type="term" value="C:membrane"/>
    <property type="evidence" value="ECO:0007669"/>
    <property type="project" value="InterPro"/>
</dbReference>
<reference evidence="2 3" key="1">
    <citation type="submission" date="2017-06" db="EMBL/GenBank/DDBJ databases">
        <title>Draft Genome Sequence of Natranaerobius trueperi halophilic, alkalithermophilic bacteria from soda lakes.</title>
        <authorList>
            <person name="Zhao B."/>
        </authorList>
    </citation>
    <scope>NUCLEOTIDE SEQUENCE [LARGE SCALE GENOMIC DNA]</scope>
    <source>
        <strain evidence="2 3">DSM 18760</strain>
    </source>
</reference>
<evidence type="ECO:0000313" key="2">
    <source>
        <dbReference type="EMBL" id="OWZ83502.1"/>
    </source>
</evidence>
<dbReference type="AlphaFoldDB" id="A0A226BXK0"/>
<dbReference type="RefSeq" id="WP_089023828.1">
    <property type="nucleotide sequence ID" value="NZ_NIQC01000017.1"/>
</dbReference>
<dbReference type="Pfam" id="PF09648">
    <property type="entry name" value="YycI"/>
    <property type="match status" value="1"/>
</dbReference>
<evidence type="ECO:0000313" key="3">
    <source>
        <dbReference type="Proteomes" id="UP000214588"/>
    </source>
</evidence>
<dbReference type="InterPro" id="IPR018604">
    <property type="entry name" value="YycI-like"/>
</dbReference>
<accession>A0A226BXK0</accession>
<dbReference type="EMBL" id="NIQC01000017">
    <property type="protein sequence ID" value="OWZ83502.1"/>
    <property type="molecule type" value="Genomic_DNA"/>
</dbReference>
<dbReference type="Gene3D" id="2.40.128.690">
    <property type="entry name" value="YycH protein, domain 3-like"/>
    <property type="match status" value="1"/>
</dbReference>
<feature type="domain" description="Regulatory protein YycH-like" evidence="1">
    <location>
        <begin position="35"/>
        <end position="282"/>
    </location>
</feature>
<organism evidence="2 3">
    <name type="scientific">Natranaerobius trueperi</name>
    <dbReference type="NCBI Taxonomy" id="759412"/>
    <lineage>
        <taxon>Bacteria</taxon>
        <taxon>Bacillati</taxon>
        <taxon>Bacillota</taxon>
        <taxon>Clostridia</taxon>
        <taxon>Natranaerobiales</taxon>
        <taxon>Natranaerobiaceae</taxon>
        <taxon>Natranaerobius</taxon>
    </lineage>
</organism>
<keyword evidence="3" id="KW-1185">Reference proteome</keyword>